<feature type="domain" description="Rapamycin-insensitive companion of mTOR middle" evidence="3">
    <location>
        <begin position="286"/>
        <end position="509"/>
    </location>
</feature>
<feature type="compositionally biased region" description="Polar residues" evidence="2">
    <location>
        <begin position="1760"/>
        <end position="1772"/>
    </location>
</feature>
<comment type="caution">
    <text evidence="6">The sequence shown here is derived from an EMBL/GenBank/DDBJ whole genome shotgun (WGS) entry which is preliminary data.</text>
</comment>
<dbReference type="Pfam" id="PF14664">
    <property type="entry name" value="RICTOR_N"/>
    <property type="match status" value="1"/>
</dbReference>
<dbReference type="PANTHER" id="PTHR13298">
    <property type="entry name" value="CYTOSOLIC REGULATOR PIANISSIMO"/>
    <property type="match status" value="1"/>
</dbReference>
<dbReference type="Pfam" id="PF14666">
    <property type="entry name" value="RICTOR_M"/>
    <property type="match status" value="1"/>
</dbReference>
<evidence type="ECO:0000313" key="6">
    <source>
        <dbReference type="EMBL" id="KAJ4435975.1"/>
    </source>
</evidence>
<comment type="similarity">
    <text evidence="1">Belongs to the RICTOR family.</text>
</comment>
<dbReference type="SMART" id="SM01307">
    <property type="entry name" value="RICTOR_M"/>
    <property type="match status" value="1"/>
</dbReference>
<dbReference type="PANTHER" id="PTHR13298:SF11">
    <property type="entry name" value="RAPAMYCIN-INSENSITIVE COMPANION OF MTOR"/>
    <property type="match status" value="1"/>
</dbReference>
<dbReference type="Pfam" id="PF14663">
    <property type="entry name" value="RasGEF_N_2"/>
    <property type="match status" value="1"/>
</dbReference>
<feature type="region of interest" description="Disordered" evidence="2">
    <location>
        <begin position="1984"/>
        <end position="2039"/>
    </location>
</feature>
<evidence type="ECO:0000313" key="7">
    <source>
        <dbReference type="Proteomes" id="UP001148838"/>
    </source>
</evidence>
<evidence type="ECO:0000259" key="4">
    <source>
        <dbReference type="SMART" id="SM01308"/>
    </source>
</evidence>
<feature type="compositionally biased region" description="Polar residues" evidence="2">
    <location>
        <begin position="980"/>
        <end position="1006"/>
    </location>
</feature>
<dbReference type="SUPFAM" id="SSF48371">
    <property type="entry name" value="ARM repeat"/>
    <property type="match status" value="1"/>
</dbReference>
<feature type="compositionally biased region" description="Acidic residues" evidence="2">
    <location>
        <begin position="1199"/>
        <end position="1221"/>
    </location>
</feature>
<evidence type="ECO:0008006" key="8">
    <source>
        <dbReference type="Google" id="ProtNLM"/>
    </source>
</evidence>
<feature type="compositionally biased region" description="Polar residues" evidence="2">
    <location>
        <begin position="1984"/>
        <end position="2003"/>
    </location>
</feature>
<feature type="domain" description="Rapamycin-insensitive companion of mTOR" evidence="5">
    <location>
        <begin position="687"/>
        <end position="759"/>
    </location>
</feature>
<organism evidence="6 7">
    <name type="scientific">Periplaneta americana</name>
    <name type="common">American cockroach</name>
    <name type="synonym">Blatta americana</name>
    <dbReference type="NCBI Taxonomy" id="6978"/>
    <lineage>
        <taxon>Eukaryota</taxon>
        <taxon>Metazoa</taxon>
        <taxon>Ecdysozoa</taxon>
        <taxon>Arthropoda</taxon>
        <taxon>Hexapoda</taxon>
        <taxon>Insecta</taxon>
        <taxon>Pterygota</taxon>
        <taxon>Neoptera</taxon>
        <taxon>Polyneoptera</taxon>
        <taxon>Dictyoptera</taxon>
        <taxon>Blattodea</taxon>
        <taxon>Blattoidea</taxon>
        <taxon>Blattidae</taxon>
        <taxon>Blattinae</taxon>
        <taxon>Periplaneta</taxon>
    </lineage>
</organism>
<name>A0ABQ8SRA3_PERAM</name>
<feature type="compositionally biased region" description="Polar residues" evidence="2">
    <location>
        <begin position="877"/>
        <end position="888"/>
    </location>
</feature>
<accession>A0ABQ8SRA3</accession>
<dbReference type="Pfam" id="PF14668">
    <property type="entry name" value="RICTOR_V"/>
    <property type="match status" value="1"/>
</dbReference>
<feature type="region of interest" description="Disordered" evidence="2">
    <location>
        <begin position="1555"/>
        <end position="1578"/>
    </location>
</feature>
<feature type="region of interest" description="Disordered" evidence="2">
    <location>
        <begin position="1863"/>
        <end position="1918"/>
    </location>
</feature>
<dbReference type="Proteomes" id="UP001148838">
    <property type="component" value="Unassembled WGS sequence"/>
</dbReference>
<evidence type="ECO:0000259" key="3">
    <source>
        <dbReference type="SMART" id="SM01307"/>
    </source>
</evidence>
<dbReference type="InterPro" id="IPR029451">
    <property type="entry name" value="RICTOR_M"/>
</dbReference>
<feature type="compositionally biased region" description="Low complexity" evidence="2">
    <location>
        <begin position="1739"/>
        <end position="1759"/>
    </location>
</feature>
<feature type="domain" description="Rapamycin-insensitive companion of mTOR N-terminal" evidence="4">
    <location>
        <begin position="1"/>
        <end position="206"/>
    </location>
</feature>
<feature type="compositionally biased region" description="Polar residues" evidence="2">
    <location>
        <begin position="912"/>
        <end position="926"/>
    </location>
</feature>
<dbReference type="InterPro" id="IPR029453">
    <property type="entry name" value="Rictor_IV"/>
</dbReference>
<feature type="compositionally biased region" description="Polar residues" evidence="2">
    <location>
        <begin position="951"/>
        <end position="965"/>
    </location>
</feature>
<dbReference type="SMART" id="SM01310">
    <property type="entry name" value="RICTOR_V"/>
    <property type="match status" value="1"/>
</dbReference>
<feature type="region of interest" description="Disordered" evidence="2">
    <location>
        <begin position="1739"/>
        <end position="1772"/>
    </location>
</feature>
<feature type="compositionally biased region" description="Polar residues" evidence="2">
    <location>
        <begin position="1868"/>
        <end position="1892"/>
    </location>
</feature>
<keyword evidence="7" id="KW-1185">Reference proteome</keyword>
<evidence type="ECO:0000256" key="2">
    <source>
        <dbReference type="SAM" id="MobiDB-lite"/>
    </source>
</evidence>
<proteinExistence type="inferred from homology"/>
<evidence type="ECO:0000256" key="1">
    <source>
        <dbReference type="ARBA" id="ARBA00008878"/>
    </source>
</evidence>
<dbReference type="InterPro" id="IPR028268">
    <property type="entry name" value="Pianissimo_fam"/>
</dbReference>
<dbReference type="InterPro" id="IPR028267">
    <property type="entry name" value="Pianissimo_N"/>
</dbReference>
<feature type="region of interest" description="Disordered" evidence="2">
    <location>
        <begin position="817"/>
        <end position="857"/>
    </location>
</feature>
<feature type="compositionally biased region" description="Basic and acidic residues" evidence="2">
    <location>
        <begin position="937"/>
        <end position="950"/>
    </location>
</feature>
<dbReference type="SMART" id="SM01303">
    <property type="entry name" value="RasGEF_N_2"/>
    <property type="match status" value="1"/>
</dbReference>
<dbReference type="SMART" id="SM01308">
    <property type="entry name" value="RICTOR_N"/>
    <property type="match status" value="1"/>
</dbReference>
<dbReference type="InterPro" id="IPR029452">
    <property type="entry name" value="RICTOR_V"/>
</dbReference>
<sequence length="2039" mass="222867">MDLREVGYDYREWINLAQDRDQWRAYVRAAMNLWVLKYHLEEREVQFHCSRIALLSVLRSWPGLLHFCHPNNTSGLRSLVNVLYLKQLEVRKGILDLLYELLGLPQPEWTDESSVALEAVDPSHPRDTWKLQDGFVSAEGRDILPHLARFRPNIVEIHLALLLYTFLEVGLLEAIVEVIVSSDTFISVRATVLLGELLHLIHSLLPPECCNLTPALPNLLAHASNASAPSVQHQALAAVTILSQLHSMLKRRPAPASLFLDRTLQAGGWGREESKTGKRSKLHTLVAPKEGDDFLKDSAVLASKDGFSWNWNIVRAVLKSRSESLKKLEDSNHRTFLKRLVHYFKPSSNRFSRVELGNKKQTQMYTLAGLELIDCLLEVEEAEGGKLLNELLADIWVQIDAITSSKSAHDCLFSPQHVSNSVCQDYFLFIGRLCRCSKGLRVLDKAGIFQQLLHLVVSTNHDCYVKLVVSGLDYSMDGMPRVILSKVLTAPSESSRLYATQFLLVLLRARLPDFEKWGIELLVMQLYDQSKAVSLAAISILGEATEEKVYLDAVISLRPSLLHLGDKGLLLLIRFLSTPNGFTFLQDANFVTTQLERWATNYNYRYVRLVEGDIHDSLTLHQRGEDGRYSRRVTSAKHSVRDVYIPPHLYGQLVQHEKGFQLLVKEGKLQNLFQCVHNKKCGSEQEVLELKAALWGCGHIATSPLGVGLLIEHGIVQAMLHLVQTCSVYSVRGTAFYVLGLVATTFEGANHLTKSGWLCVRHNRHDRWPVIEDDVEMDDEQSSDADLLQNSDLFAEADSVSLSSQVQSGWESNCSSLRHQRSSIGGSSRDSNPGRFYIPGDDDDVDSVGSGDDEGLHMDETVASSKWKVVSGNAVDSTIQQQRKSQTLPHPRPPRSFSSAPTTYRHIRSLSECKQSPVQGLSTTPHAQGDWMLTTRTRKDSTKGEQESKSRSNSCTDSSGVSSIDSGLGPAAKHGGPHEQTLSPIPSSTSLNTLKSSAVTQQSKGSQNIYRKLSSIHGSVTSEGLASPDTSSCRLSQQDILGYATLRCLHRYRRPLYSDSVSLAAMELLVFDDHGHASSSSRSASASRALKVRSLDRQYAHPGIGEFEASLPPQLLSGGSSISLSGRQYIGSRSNLAAIRQSGTVNASSSTQQCYMGICLPRELALLYPDEQTTKIGEIPERDSHRRESERRRSTSLGEMEELQETEDIDISSSSDSEDLESQMKTHHNASASDYRHSSANCLACCRLRDRKISASSYHRYRTDTESSYGGGESPVLVPRRRKSHSASSCLLGLTPGGSVESGNSTSLDMGSCQQRIPEEAGTPSKALIRREILKHVVRMSNPVWIKLSKQTLLQLKQKYPSVFQDVCLYSEVSHRMGSATYRLTARRFLQELFLDLQFDALFEEPTSILQIQQSVAESVTSTVVASPQSAGQSSASSMSLNIPTISANQDTAEGPSSQSVGNLHSSVTQAEEPSNNSICTAEVTRDMNPVPGNEKTVSSENVTAKFNITTTKSVALDIPSTSAAGKAMVLQGGYTVRSPPLEVVKEESVVSASHLDTASVTETTEDPERSFSVDSDQFPVDSESLSADIRMSEPVVSAVNEALISVAQNVVAVHNTSLVYSPACASATQLSDASTAGPLNCSELGTKNSVTRDVDSQFTKKSPPSSLVSSQFKITNCQRSIISQPVTLEDNVIPKTVEKVGSYDLLVSKCQKLDDHPISSVPTSNANCKFTIPQNNDNSGTSVVSSVNNPVPESGVSNRTSATVKDRNSVSQRQLVPEGINNRSQSKQHEGEIVTNFLQAGKISEHKVSQAASCPNTHVTETNVSVVKSQGSVLNETVTALQFEELSGCADVLSEGMKVELTPEAPNKNQPSSSSNGVNSVIQQGDSNDNSVLKGASSPVSSGGARAPQKQMYGRKAQELSISKDNFLLVTQSSISVKDEARITSPIDVMRYSSPDSKDSKSRVPTKTVVTGTRQRKLATTCPPNISSLAKTGSKTGSSAVPTSADGKKLSCNDSSWKSGSPDPVKGEALKVKAKAKK</sequence>
<feature type="region of interest" description="Disordered" evidence="2">
    <location>
        <begin position="1448"/>
        <end position="1476"/>
    </location>
</feature>
<feature type="compositionally biased region" description="Polar residues" evidence="2">
    <location>
        <begin position="817"/>
        <end position="831"/>
    </location>
</feature>
<feature type="compositionally biased region" description="Basic and acidic residues" evidence="2">
    <location>
        <begin position="1178"/>
        <end position="1193"/>
    </location>
</feature>
<gene>
    <name evidence="6" type="ORF">ANN_18599</name>
</gene>
<feature type="region of interest" description="Disordered" evidence="2">
    <location>
        <begin position="1175"/>
        <end position="1233"/>
    </location>
</feature>
<dbReference type="EMBL" id="JAJSOF020000023">
    <property type="protein sequence ID" value="KAJ4435975.1"/>
    <property type="molecule type" value="Genomic_DNA"/>
</dbReference>
<evidence type="ECO:0000259" key="5">
    <source>
        <dbReference type="SMART" id="SM01310"/>
    </source>
</evidence>
<reference evidence="6 7" key="1">
    <citation type="journal article" date="2022" name="Allergy">
        <title>Genome assembly and annotation of Periplaneta americana reveal a comprehensive cockroach allergen profile.</title>
        <authorList>
            <person name="Wang L."/>
            <person name="Xiong Q."/>
            <person name="Saelim N."/>
            <person name="Wang L."/>
            <person name="Nong W."/>
            <person name="Wan A.T."/>
            <person name="Shi M."/>
            <person name="Liu X."/>
            <person name="Cao Q."/>
            <person name="Hui J.H.L."/>
            <person name="Sookrung N."/>
            <person name="Leung T.F."/>
            <person name="Tungtrongchitr A."/>
            <person name="Tsui S.K.W."/>
        </authorList>
    </citation>
    <scope>NUCLEOTIDE SEQUENCE [LARGE SCALE GENOMIC DNA]</scope>
    <source>
        <strain evidence="6">PWHHKU_190912</strain>
    </source>
</reference>
<protein>
    <recommendedName>
        <fullName evidence="8">Rapamycin-insensitive companion of mTOR</fullName>
    </recommendedName>
</protein>
<dbReference type="InterPro" id="IPR016024">
    <property type="entry name" value="ARM-type_fold"/>
</dbReference>
<feature type="region of interest" description="Disordered" evidence="2">
    <location>
        <begin position="877"/>
        <end position="1006"/>
    </location>
</feature>